<dbReference type="InterPro" id="IPR011032">
    <property type="entry name" value="GroES-like_sf"/>
</dbReference>
<feature type="transmembrane region" description="Helical" evidence="1">
    <location>
        <begin position="318"/>
        <end position="344"/>
    </location>
</feature>
<dbReference type="AlphaFoldDB" id="A0A9P4QPT8"/>
<evidence type="ECO:0000259" key="2">
    <source>
        <dbReference type="Pfam" id="PF00107"/>
    </source>
</evidence>
<dbReference type="Gene3D" id="3.90.180.10">
    <property type="entry name" value="Medium-chain alcohol dehydrogenases, catalytic domain"/>
    <property type="match status" value="1"/>
</dbReference>
<keyword evidence="1" id="KW-0812">Transmembrane</keyword>
<dbReference type="PANTHER" id="PTHR43677:SF11">
    <property type="entry name" value="ZINC-CONTAINING ALCOHOL DEHYDROGENASE"/>
    <property type="match status" value="1"/>
</dbReference>
<keyword evidence="1" id="KW-0472">Membrane</keyword>
<feature type="domain" description="Alcohol dehydrogenase-like C-terminal" evidence="2">
    <location>
        <begin position="149"/>
        <end position="214"/>
    </location>
</feature>
<keyword evidence="1" id="KW-1133">Transmembrane helix</keyword>
<organism evidence="3 4">
    <name type="scientific">Polyplosphaeria fusca</name>
    <dbReference type="NCBI Taxonomy" id="682080"/>
    <lineage>
        <taxon>Eukaryota</taxon>
        <taxon>Fungi</taxon>
        <taxon>Dikarya</taxon>
        <taxon>Ascomycota</taxon>
        <taxon>Pezizomycotina</taxon>
        <taxon>Dothideomycetes</taxon>
        <taxon>Pleosporomycetidae</taxon>
        <taxon>Pleosporales</taxon>
        <taxon>Tetraplosphaeriaceae</taxon>
        <taxon>Polyplosphaeria</taxon>
    </lineage>
</organism>
<protein>
    <submittedName>
        <fullName evidence="3">Zinc-containing alcohol dehydrogenase</fullName>
    </submittedName>
</protein>
<dbReference type="Proteomes" id="UP000799444">
    <property type="component" value="Unassembled WGS sequence"/>
</dbReference>
<name>A0A9P4QPT8_9PLEO</name>
<comment type="caution">
    <text evidence="3">The sequence shown here is derived from an EMBL/GenBank/DDBJ whole genome shotgun (WGS) entry which is preliminary data.</text>
</comment>
<sequence>MHAAIVNTWGSTPIYQTLSLPPPTPSQVRIQVFATAVHTLVRSRAAGKHFSVASKLPPHVPGTDGVGTISGTNQLVYFNALGSATGSLADAINVTKQDVQPLSAAADPDNIAVLVNPAMSSWMALTARAGIAPGTEFKVAIVGATGVSGQTAVQIAKSMGATEVVAIGKPGAKLDRARELGATGVIELRADAKETDWSAAGDVDVVLDYLWGDVAATALPGIIAKRKNKSQRLTWVEIGALGGEELAVSASLLRSANVALVGCAPGSWTFAELNEQLPSMLKAIVDGGLTTDYVVKDLKDVESWWDEIIVLVKAIIIVIVRIVIFVLLVFIIVILIVIFITTVIPKLVFLPLHLFLTKFNRVMWQSTKT</sequence>
<keyword evidence="4" id="KW-1185">Reference proteome</keyword>
<reference evidence="3" key="1">
    <citation type="journal article" date="2020" name="Stud. Mycol.">
        <title>101 Dothideomycetes genomes: a test case for predicting lifestyles and emergence of pathogens.</title>
        <authorList>
            <person name="Haridas S."/>
            <person name="Albert R."/>
            <person name="Binder M."/>
            <person name="Bloem J."/>
            <person name="Labutti K."/>
            <person name="Salamov A."/>
            <person name="Andreopoulos B."/>
            <person name="Baker S."/>
            <person name="Barry K."/>
            <person name="Bills G."/>
            <person name="Bluhm B."/>
            <person name="Cannon C."/>
            <person name="Castanera R."/>
            <person name="Culley D."/>
            <person name="Daum C."/>
            <person name="Ezra D."/>
            <person name="Gonzalez J."/>
            <person name="Henrissat B."/>
            <person name="Kuo A."/>
            <person name="Liang C."/>
            <person name="Lipzen A."/>
            <person name="Lutzoni F."/>
            <person name="Magnuson J."/>
            <person name="Mondo S."/>
            <person name="Nolan M."/>
            <person name="Ohm R."/>
            <person name="Pangilinan J."/>
            <person name="Park H.-J."/>
            <person name="Ramirez L."/>
            <person name="Alfaro M."/>
            <person name="Sun H."/>
            <person name="Tritt A."/>
            <person name="Yoshinaga Y."/>
            <person name="Zwiers L.-H."/>
            <person name="Turgeon B."/>
            <person name="Goodwin S."/>
            <person name="Spatafora J."/>
            <person name="Crous P."/>
            <person name="Grigoriev I."/>
        </authorList>
    </citation>
    <scope>NUCLEOTIDE SEQUENCE</scope>
    <source>
        <strain evidence="3">CBS 125425</strain>
    </source>
</reference>
<dbReference type="OrthoDB" id="809632at2759"/>
<dbReference type="SUPFAM" id="SSF51735">
    <property type="entry name" value="NAD(P)-binding Rossmann-fold domains"/>
    <property type="match status" value="1"/>
</dbReference>
<dbReference type="InterPro" id="IPR036291">
    <property type="entry name" value="NAD(P)-bd_dom_sf"/>
</dbReference>
<dbReference type="Pfam" id="PF00107">
    <property type="entry name" value="ADH_zinc_N"/>
    <property type="match status" value="1"/>
</dbReference>
<gene>
    <name evidence="3" type="ORF">EJ04DRAFT_556486</name>
</gene>
<accession>A0A9P4QPT8</accession>
<evidence type="ECO:0000313" key="4">
    <source>
        <dbReference type="Proteomes" id="UP000799444"/>
    </source>
</evidence>
<dbReference type="InterPro" id="IPR013149">
    <property type="entry name" value="ADH-like_C"/>
</dbReference>
<evidence type="ECO:0000256" key="1">
    <source>
        <dbReference type="SAM" id="Phobius"/>
    </source>
</evidence>
<proteinExistence type="predicted"/>
<dbReference type="InterPro" id="IPR051397">
    <property type="entry name" value="Zn-ADH-like_protein"/>
</dbReference>
<dbReference type="EMBL" id="ML996264">
    <property type="protein sequence ID" value="KAF2728869.1"/>
    <property type="molecule type" value="Genomic_DNA"/>
</dbReference>
<dbReference type="PANTHER" id="PTHR43677">
    <property type="entry name" value="SHORT-CHAIN DEHYDROGENASE/REDUCTASE"/>
    <property type="match status" value="1"/>
</dbReference>
<dbReference type="Gene3D" id="3.40.50.720">
    <property type="entry name" value="NAD(P)-binding Rossmann-like Domain"/>
    <property type="match status" value="1"/>
</dbReference>
<dbReference type="GO" id="GO:0016491">
    <property type="term" value="F:oxidoreductase activity"/>
    <property type="evidence" value="ECO:0007669"/>
    <property type="project" value="TreeGrafter"/>
</dbReference>
<evidence type="ECO:0000313" key="3">
    <source>
        <dbReference type="EMBL" id="KAF2728869.1"/>
    </source>
</evidence>
<dbReference type="SUPFAM" id="SSF50129">
    <property type="entry name" value="GroES-like"/>
    <property type="match status" value="1"/>
</dbReference>